<comment type="caution">
    <text evidence="2">The sequence shown here is derived from an EMBL/GenBank/DDBJ whole genome shotgun (WGS) entry which is preliminary data.</text>
</comment>
<evidence type="ECO:0000256" key="1">
    <source>
        <dbReference type="SAM" id="MobiDB-lite"/>
    </source>
</evidence>
<gene>
    <name evidence="2" type="ORF">AG1IA_07911</name>
</gene>
<protein>
    <submittedName>
        <fullName evidence="2">Uncharacterized protein</fullName>
    </submittedName>
</protein>
<name>L8WNZ8_THACA</name>
<feature type="region of interest" description="Disordered" evidence="1">
    <location>
        <begin position="1"/>
        <end position="21"/>
    </location>
</feature>
<dbReference type="HOGENOM" id="CLU_1679146_0_0_1"/>
<organism evidence="2 3">
    <name type="scientific">Thanatephorus cucumeris (strain AG1-IA)</name>
    <name type="common">Rice sheath blight fungus</name>
    <name type="synonym">Rhizoctonia solani</name>
    <dbReference type="NCBI Taxonomy" id="983506"/>
    <lineage>
        <taxon>Eukaryota</taxon>
        <taxon>Fungi</taxon>
        <taxon>Dikarya</taxon>
        <taxon>Basidiomycota</taxon>
        <taxon>Agaricomycotina</taxon>
        <taxon>Agaricomycetes</taxon>
        <taxon>Cantharellales</taxon>
        <taxon>Ceratobasidiaceae</taxon>
        <taxon>Rhizoctonia</taxon>
        <taxon>Rhizoctonia solani AG-1</taxon>
    </lineage>
</organism>
<reference evidence="2 3" key="1">
    <citation type="journal article" date="2013" name="Nat. Commun.">
        <title>The evolution and pathogenic mechanisms of the rice sheath blight pathogen.</title>
        <authorList>
            <person name="Zheng A."/>
            <person name="Lin R."/>
            <person name="Xu L."/>
            <person name="Qin P."/>
            <person name="Tang C."/>
            <person name="Ai P."/>
            <person name="Zhang D."/>
            <person name="Liu Y."/>
            <person name="Sun Z."/>
            <person name="Feng H."/>
            <person name="Wang Y."/>
            <person name="Chen Y."/>
            <person name="Liang X."/>
            <person name="Fu R."/>
            <person name="Li Q."/>
            <person name="Zhang J."/>
            <person name="Yu X."/>
            <person name="Xie Z."/>
            <person name="Ding L."/>
            <person name="Guan P."/>
            <person name="Tang J."/>
            <person name="Liang Y."/>
            <person name="Wang S."/>
            <person name="Deng Q."/>
            <person name="Li S."/>
            <person name="Zhu J."/>
            <person name="Wang L."/>
            <person name="Liu H."/>
            <person name="Li P."/>
        </authorList>
    </citation>
    <scope>NUCLEOTIDE SEQUENCE [LARGE SCALE GENOMIC DNA]</scope>
    <source>
        <strain evidence="3">AG-1 IA</strain>
    </source>
</reference>
<sequence length="157" mass="17550">MSVAPSVNTKGSGPRVDYRTSGDRGAYHDLVPLSFVSPIDRTFQNFDCGIHAVLLSHSGLRDETKCETRQSCGFELLISSRRSRGSKLGTQTGFRVFRQKPAGSHSRLVHRGRRALTHPRSIRQHVTPFRYTPTSTLEPCRPSLFSFLSTTTIDSQE</sequence>
<evidence type="ECO:0000313" key="2">
    <source>
        <dbReference type="EMBL" id="ELU38074.1"/>
    </source>
</evidence>
<keyword evidence="3" id="KW-1185">Reference proteome</keyword>
<dbReference type="EMBL" id="AFRT01002284">
    <property type="protein sequence ID" value="ELU38074.1"/>
    <property type="molecule type" value="Genomic_DNA"/>
</dbReference>
<evidence type="ECO:0000313" key="3">
    <source>
        <dbReference type="Proteomes" id="UP000011668"/>
    </source>
</evidence>
<feature type="compositionally biased region" description="Polar residues" evidence="1">
    <location>
        <begin position="1"/>
        <end position="11"/>
    </location>
</feature>
<dbReference type="AlphaFoldDB" id="L8WNZ8"/>
<dbReference type="Proteomes" id="UP000011668">
    <property type="component" value="Unassembled WGS sequence"/>
</dbReference>
<proteinExistence type="predicted"/>
<accession>L8WNZ8</accession>